<dbReference type="Proteomes" id="UP000585665">
    <property type="component" value="Unassembled WGS sequence"/>
</dbReference>
<protein>
    <submittedName>
        <fullName evidence="2">Uncharacterized protein</fullName>
    </submittedName>
</protein>
<feature type="non-terminal residue" evidence="2">
    <location>
        <position position="280"/>
    </location>
</feature>
<organism evidence="2 3">
    <name type="scientific">Ameyamaea chiangmaiensis</name>
    <dbReference type="NCBI Taxonomy" id="442969"/>
    <lineage>
        <taxon>Bacteria</taxon>
        <taxon>Pseudomonadati</taxon>
        <taxon>Pseudomonadota</taxon>
        <taxon>Alphaproteobacteria</taxon>
        <taxon>Acetobacterales</taxon>
        <taxon>Acetobacteraceae</taxon>
        <taxon>Ameyamaea</taxon>
    </lineage>
</organism>
<evidence type="ECO:0000313" key="2">
    <source>
        <dbReference type="EMBL" id="NVN42206.1"/>
    </source>
</evidence>
<sequence length="280" mass="28788">MRHPATLVPPAARPWLVARPLSPRRWARAAAVSVAVMTAASLSACGGDDAPTQFAPLHYDYLSRFQLNVGAVQVVDNAPPGTTPGDVSGRAPTPPDQALQQMAHDRLAAAGTAGTAIFSIDQASILHQPGGMLNGAMDVHLDIVRPDGQHAGFAEAKVTRDYKPDSSGGDTDSKAALYTLTQQMMNDMNVELELQIRRSLSGWLVDAGGTPVGGAIQQQTLGAPGSGVVAPVAATPGLDMPTVATPDIQTPTIETPTVATPDIASPDVTPMAASPAPTAA</sequence>
<evidence type="ECO:0000256" key="1">
    <source>
        <dbReference type="SAM" id="MobiDB-lite"/>
    </source>
</evidence>
<keyword evidence="3" id="KW-1185">Reference proteome</keyword>
<accession>A0A850PJ22</accession>
<dbReference type="RefSeq" id="WP_176614989.1">
    <property type="nucleotide sequence ID" value="NZ_JABXXR010000323.1"/>
</dbReference>
<gene>
    <name evidence="2" type="ORF">HUK82_16800</name>
</gene>
<dbReference type="EMBL" id="JABXXR010000323">
    <property type="protein sequence ID" value="NVN42206.1"/>
    <property type="molecule type" value="Genomic_DNA"/>
</dbReference>
<dbReference type="AlphaFoldDB" id="A0A850PJ22"/>
<comment type="caution">
    <text evidence="2">The sequence shown here is derived from an EMBL/GenBank/DDBJ whole genome shotgun (WGS) entry which is preliminary data.</text>
</comment>
<proteinExistence type="predicted"/>
<name>A0A850PJ22_9PROT</name>
<evidence type="ECO:0000313" key="3">
    <source>
        <dbReference type="Proteomes" id="UP000585665"/>
    </source>
</evidence>
<feature type="compositionally biased region" description="Low complexity" evidence="1">
    <location>
        <begin position="269"/>
        <end position="280"/>
    </location>
</feature>
<feature type="compositionally biased region" description="Polar residues" evidence="1">
    <location>
        <begin position="247"/>
        <end position="258"/>
    </location>
</feature>
<reference evidence="2 3" key="1">
    <citation type="submission" date="2020-06" db="EMBL/GenBank/DDBJ databases">
        <title>Description of novel acetic acid bacteria.</title>
        <authorList>
            <person name="Sombolestani A."/>
        </authorList>
    </citation>
    <scope>NUCLEOTIDE SEQUENCE [LARGE SCALE GENOMIC DNA]</scope>
    <source>
        <strain evidence="2 3">LMG 27010</strain>
    </source>
</reference>
<feature type="region of interest" description="Disordered" evidence="1">
    <location>
        <begin position="247"/>
        <end position="280"/>
    </location>
</feature>